<reference evidence="1" key="1">
    <citation type="journal article" date="2022" name="Int. J. Mol. Sci.">
        <title>Draft Genome of Tanacetum Coccineum: Genomic Comparison of Closely Related Tanacetum-Family Plants.</title>
        <authorList>
            <person name="Yamashiro T."/>
            <person name="Shiraishi A."/>
            <person name="Nakayama K."/>
            <person name="Satake H."/>
        </authorList>
    </citation>
    <scope>NUCLEOTIDE SEQUENCE</scope>
</reference>
<proteinExistence type="predicted"/>
<name>A0ABQ4XXY3_9ASTR</name>
<dbReference type="PANTHER" id="PTHR33116:SF84">
    <property type="entry name" value="RNA-DIRECTED DNA POLYMERASE"/>
    <property type="match status" value="1"/>
</dbReference>
<protein>
    <submittedName>
        <fullName evidence="1">Uncharacterized protein</fullName>
    </submittedName>
</protein>
<evidence type="ECO:0000313" key="2">
    <source>
        <dbReference type="Proteomes" id="UP001151760"/>
    </source>
</evidence>
<dbReference type="EMBL" id="BQNB010009882">
    <property type="protein sequence ID" value="GJS69721.1"/>
    <property type="molecule type" value="Genomic_DNA"/>
</dbReference>
<sequence length="314" mass="36069">MMLTIRRYLMSSKRMANEAFIGGYHQAFVNFLPYLTSDHSAAMLVIPNGRSKKIKPFRFANYVVDKPEFLDIVNNCVNGFAMFKLVKKLKNMKTHMNKLNWKHGNLFKSAKQLKEDLKMAQKEFDRYPYGAVIKANEVCLLEKYMEAVEDEEKLLFQMAKVEWLSKAMEMIKEVTDKEIKDAMFDIGDTKSPGPNGYSAMFFKKSRGIIGDNVFSLIMAKKFKDNKDFSVIKEALDEFSKVSGLIPSIGKSTIFFSNVDVGEIQQILDNLPFLVGKLPMKYLGVRLISKKLNVNDCTPLIDKVKNKVLYWKNKV</sequence>
<gene>
    <name evidence="1" type="ORF">Tco_0702562</name>
</gene>
<reference evidence="1" key="2">
    <citation type="submission" date="2022-01" db="EMBL/GenBank/DDBJ databases">
        <authorList>
            <person name="Yamashiro T."/>
            <person name="Shiraishi A."/>
            <person name="Satake H."/>
            <person name="Nakayama K."/>
        </authorList>
    </citation>
    <scope>NUCLEOTIDE SEQUENCE</scope>
</reference>
<dbReference type="Proteomes" id="UP001151760">
    <property type="component" value="Unassembled WGS sequence"/>
</dbReference>
<evidence type="ECO:0000313" key="1">
    <source>
        <dbReference type="EMBL" id="GJS69721.1"/>
    </source>
</evidence>
<comment type="caution">
    <text evidence="1">The sequence shown here is derived from an EMBL/GenBank/DDBJ whole genome shotgun (WGS) entry which is preliminary data.</text>
</comment>
<dbReference type="PANTHER" id="PTHR33116">
    <property type="entry name" value="REVERSE TRANSCRIPTASE ZINC-BINDING DOMAIN-CONTAINING PROTEIN-RELATED-RELATED"/>
    <property type="match status" value="1"/>
</dbReference>
<organism evidence="1 2">
    <name type="scientific">Tanacetum coccineum</name>
    <dbReference type="NCBI Taxonomy" id="301880"/>
    <lineage>
        <taxon>Eukaryota</taxon>
        <taxon>Viridiplantae</taxon>
        <taxon>Streptophyta</taxon>
        <taxon>Embryophyta</taxon>
        <taxon>Tracheophyta</taxon>
        <taxon>Spermatophyta</taxon>
        <taxon>Magnoliopsida</taxon>
        <taxon>eudicotyledons</taxon>
        <taxon>Gunneridae</taxon>
        <taxon>Pentapetalae</taxon>
        <taxon>asterids</taxon>
        <taxon>campanulids</taxon>
        <taxon>Asterales</taxon>
        <taxon>Asteraceae</taxon>
        <taxon>Asteroideae</taxon>
        <taxon>Anthemideae</taxon>
        <taxon>Anthemidinae</taxon>
        <taxon>Tanacetum</taxon>
    </lineage>
</organism>
<keyword evidence="2" id="KW-1185">Reference proteome</keyword>
<accession>A0ABQ4XXY3</accession>